<reference evidence="1" key="1">
    <citation type="submission" date="2022-03" db="EMBL/GenBank/DDBJ databases">
        <authorList>
            <person name="Tunstrom K."/>
        </authorList>
    </citation>
    <scope>NUCLEOTIDE SEQUENCE</scope>
</reference>
<dbReference type="EMBL" id="CAKOGL010000011">
    <property type="protein sequence ID" value="CAH2091953.1"/>
    <property type="molecule type" value="Genomic_DNA"/>
</dbReference>
<evidence type="ECO:0000313" key="2">
    <source>
        <dbReference type="Proteomes" id="UP001153954"/>
    </source>
</evidence>
<dbReference type="AlphaFoldDB" id="A0AAU9U1I9"/>
<protein>
    <submittedName>
        <fullName evidence="1">Uncharacterized protein</fullName>
    </submittedName>
</protein>
<accession>A0AAU9U1I9</accession>
<name>A0AAU9U1I9_EUPED</name>
<gene>
    <name evidence="1" type="ORF">EEDITHA_LOCUS7764</name>
</gene>
<organism evidence="1 2">
    <name type="scientific">Euphydryas editha</name>
    <name type="common">Edith's checkerspot</name>
    <dbReference type="NCBI Taxonomy" id="104508"/>
    <lineage>
        <taxon>Eukaryota</taxon>
        <taxon>Metazoa</taxon>
        <taxon>Ecdysozoa</taxon>
        <taxon>Arthropoda</taxon>
        <taxon>Hexapoda</taxon>
        <taxon>Insecta</taxon>
        <taxon>Pterygota</taxon>
        <taxon>Neoptera</taxon>
        <taxon>Endopterygota</taxon>
        <taxon>Lepidoptera</taxon>
        <taxon>Glossata</taxon>
        <taxon>Ditrysia</taxon>
        <taxon>Papilionoidea</taxon>
        <taxon>Nymphalidae</taxon>
        <taxon>Nymphalinae</taxon>
        <taxon>Euphydryas</taxon>
    </lineage>
</organism>
<keyword evidence="2" id="KW-1185">Reference proteome</keyword>
<proteinExistence type="predicted"/>
<sequence length="138" mass="15292">MKERDCPTASPFPIYIHRPKFVERLGVVSRERVSCSPCGGGVLFRASGGDCWLQANARGPHRRVPRTSACAFYARTASECSAIACGRRRGAQRDDELQPAEEGTLMCVRECARALYARAVLVCAIHYRLKPKSAHKKL</sequence>
<comment type="caution">
    <text evidence="1">The sequence shown here is derived from an EMBL/GenBank/DDBJ whole genome shotgun (WGS) entry which is preliminary data.</text>
</comment>
<evidence type="ECO:0000313" key="1">
    <source>
        <dbReference type="EMBL" id="CAH2091953.1"/>
    </source>
</evidence>
<dbReference type="Proteomes" id="UP001153954">
    <property type="component" value="Unassembled WGS sequence"/>
</dbReference>